<name>A0A0E9TM78_ANGAN</name>
<evidence type="ECO:0000313" key="1">
    <source>
        <dbReference type="EMBL" id="JAH54577.1"/>
    </source>
</evidence>
<reference evidence="1" key="1">
    <citation type="submission" date="2014-11" db="EMBL/GenBank/DDBJ databases">
        <authorList>
            <person name="Amaro Gonzalez C."/>
        </authorList>
    </citation>
    <scope>NUCLEOTIDE SEQUENCE</scope>
</reference>
<accession>A0A0E9TM78</accession>
<protein>
    <submittedName>
        <fullName evidence="1">Uncharacterized protein</fullName>
    </submittedName>
</protein>
<dbReference type="EMBL" id="GBXM01054000">
    <property type="protein sequence ID" value="JAH54577.1"/>
    <property type="molecule type" value="Transcribed_RNA"/>
</dbReference>
<dbReference type="AlphaFoldDB" id="A0A0E9TM78"/>
<sequence length="44" mass="5065">MLLPLFFSLDFSSLKVVFFELNRCVTDSPFLLSCCCCGCYLLYL</sequence>
<reference evidence="1" key="2">
    <citation type="journal article" date="2015" name="Fish Shellfish Immunol.">
        <title>Early steps in the European eel (Anguilla anguilla)-Vibrio vulnificus interaction in the gills: Role of the RtxA13 toxin.</title>
        <authorList>
            <person name="Callol A."/>
            <person name="Pajuelo D."/>
            <person name="Ebbesson L."/>
            <person name="Teles M."/>
            <person name="MacKenzie S."/>
            <person name="Amaro C."/>
        </authorList>
    </citation>
    <scope>NUCLEOTIDE SEQUENCE</scope>
</reference>
<organism evidence="1">
    <name type="scientific">Anguilla anguilla</name>
    <name type="common">European freshwater eel</name>
    <name type="synonym">Muraena anguilla</name>
    <dbReference type="NCBI Taxonomy" id="7936"/>
    <lineage>
        <taxon>Eukaryota</taxon>
        <taxon>Metazoa</taxon>
        <taxon>Chordata</taxon>
        <taxon>Craniata</taxon>
        <taxon>Vertebrata</taxon>
        <taxon>Euteleostomi</taxon>
        <taxon>Actinopterygii</taxon>
        <taxon>Neopterygii</taxon>
        <taxon>Teleostei</taxon>
        <taxon>Anguilliformes</taxon>
        <taxon>Anguillidae</taxon>
        <taxon>Anguilla</taxon>
    </lineage>
</organism>
<proteinExistence type="predicted"/>